<dbReference type="AlphaFoldDB" id="A0A0C3B131"/>
<dbReference type="InterPro" id="IPR002934">
    <property type="entry name" value="Polymerase_NTP_transf_dom"/>
</dbReference>
<dbReference type="CDD" id="cd05403">
    <property type="entry name" value="NT_KNTase_like"/>
    <property type="match status" value="1"/>
</dbReference>
<dbReference type="Gene3D" id="3.30.460.10">
    <property type="entry name" value="Beta Polymerase, domain 2"/>
    <property type="match status" value="1"/>
</dbReference>
<dbReference type="GO" id="GO:0016779">
    <property type="term" value="F:nucleotidyltransferase activity"/>
    <property type="evidence" value="ECO:0007669"/>
    <property type="project" value="InterPro"/>
</dbReference>
<proteinExistence type="predicted"/>
<dbReference type="HOGENOM" id="CLU_903639_0_0_1"/>
<reference evidence="2 3" key="1">
    <citation type="submission" date="2014-04" db="EMBL/GenBank/DDBJ databases">
        <authorList>
            <consortium name="DOE Joint Genome Institute"/>
            <person name="Kuo A."/>
            <person name="Zuccaro A."/>
            <person name="Kohler A."/>
            <person name="Nagy L.G."/>
            <person name="Floudas D."/>
            <person name="Copeland A."/>
            <person name="Barry K.W."/>
            <person name="Cichocki N."/>
            <person name="Veneault-Fourrey C."/>
            <person name="LaButti K."/>
            <person name="Lindquist E.A."/>
            <person name="Lipzen A."/>
            <person name="Lundell T."/>
            <person name="Morin E."/>
            <person name="Murat C."/>
            <person name="Sun H."/>
            <person name="Tunlid A."/>
            <person name="Henrissat B."/>
            <person name="Grigoriev I.V."/>
            <person name="Hibbett D.S."/>
            <person name="Martin F."/>
            <person name="Nordberg H.P."/>
            <person name="Cantor M.N."/>
            <person name="Hua S.X."/>
        </authorList>
    </citation>
    <scope>NUCLEOTIDE SEQUENCE [LARGE SCALE GENOMIC DNA]</scope>
    <source>
        <strain evidence="2 3">MAFF 305830</strain>
    </source>
</reference>
<feature type="domain" description="Polymerase nucleotidyl transferase" evidence="1">
    <location>
        <begin position="73"/>
        <end position="114"/>
    </location>
</feature>
<evidence type="ECO:0000313" key="3">
    <source>
        <dbReference type="Proteomes" id="UP000054097"/>
    </source>
</evidence>
<keyword evidence="3" id="KW-1185">Reference proteome</keyword>
<reference evidence="3" key="2">
    <citation type="submission" date="2015-01" db="EMBL/GenBank/DDBJ databases">
        <title>Evolutionary Origins and Diversification of the Mycorrhizal Mutualists.</title>
        <authorList>
            <consortium name="DOE Joint Genome Institute"/>
            <consortium name="Mycorrhizal Genomics Consortium"/>
            <person name="Kohler A."/>
            <person name="Kuo A."/>
            <person name="Nagy L.G."/>
            <person name="Floudas D."/>
            <person name="Copeland A."/>
            <person name="Barry K.W."/>
            <person name="Cichocki N."/>
            <person name="Veneault-Fourrey C."/>
            <person name="LaButti K."/>
            <person name="Lindquist E.A."/>
            <person name="Lipzen A."/>
            <person name="Lundell T."/>
            <person name="Morin E."/>
            <person name="Murat C."/>
            <person name="Riley R."/>
            <person name="Ohm R."/>
            <person name="Sun H."/>
            <person name="Tunlid A."/>
            <person name="Henrissat B."/>
            <person name="Grigoriev I.V."/>
            <person name="Hibbett D.S."/>
            <person name="Martin F."/>
        </authorList>
    </citation>
    <scope>NUCLEOTIDE SEQUENCE [LARGE SCALE GENOMIC DNA]</scope>
    <source>
        <strain evidence="3">MAFF 305830</strain>
    </source>
</reference>
<organism evidence="2 3">
    <name type="scientific">Serendipita vermifera MAFF 305830</name>
    <dbReference type="NCBI Taxonomy" id="933852"/>
    <lineage>
        <taxon>Eukaryota</taxon>
        <taxon>Fungi</taxon>
        <taxon>Dikarya</taxon>
        <taxon>Basidiomycota</taxon>
        <taxon>Agaricomycotina</taxon>
        <taxon>Agaricomycetes</taxon>
        <taxon>Sebacinales</taxon>
        <taxon>Serendipitaceae</taxon>
        <taxon>Serendipita</taxon>
    </lineage>
</organism>
<evidence type="ECO:0000259" key="1">
    <source>
        <dbReference type="Pfam" id="PF01909"/>
    </source>
</evidence>
<gene>
    <name evidence="2" type="ORF">M408DRAFT_331337</name>
</gene>
<name>A0A0C3B131_SERVB</name>
<evidence type="ECO:0000313" key="2">
    <source>
        <dbReference type="EMBL" id="KIM25236.1"/>
    </source>
</evidence>
<dbReference type="OrthoDB" id="3261616at2759"/>
<dbReference type="Proteomes" id="UP000054097">
    <property type="component" value="Unassembled WGS sequence"/>
</dbReference>
<sequence>MPKRSLFNPFSRKLKISEQRSKTLIFQPRLSVGTMASPDKHTPLPPIQSQIRNLPTTELSIPFIASVCNPIFEKLKLEFPYLAWVGVFGSVSRGTQRPDSDIDFLVGHNTGADLLRDLGGSMNALTEALPEALGREVDIVHVIQGNPRGYVQLEGLLTSKTIWGDPSWPAEDQKKAIEVLRDVHVRFSKAALIYREGVKAKLPPSSEEFKSPNNRDVQEVILSNVIEIMELIRLDNSHPIDGSTRQMMGWLLRQEKATRNLVKGERQDQDEATLDKLWTSLSNFINGTTFGAMLGQIDQTFRRASIPL</sequence>
<accession>A0A0C3B131</accession>
<dbReference type="Pfam" id="PF01909">
    <property type="entry name" value="NTP_transf_2"/>
    <property type="match status" value="1"/>
</dbReference>
<dbReference type="SUPFAM" id="SSF81301">
    <property type="entry name" value="Nucleotidyltransferase"/>
    <property type="match status" value="1"/>
</dbReference>
<dbReference type="EMBL" id="KN824316">
    <property type="protein sequence ID" value="KIM25236.1"/>
    <property type="molecule type" value="Genomic_DNA"/>
</dbReference>
<dbReference type="InterPro" id="IPR043519">
    <property type="entry name" value="NT_sf"/>
</dbReference>
<protein>
    <recommendedName>
        <fullName evidence="1">Polymerase nucleotidyl transferase domain-containing protein</fullName>
    </recommendedName>
</protein>